<dbReference type="PROSITE" id="PS50044">
    <property type="entry name" value="SIGMA54_3"/>
    <property type="match status" value="1"/>
</dbReference>
<feature type="domain" description="RNA polymerase sigma factor 54 core-binding" evidence="13">
    <location>
        <begin position="107"/>
        <end position="304"/>
    </location>
</feature>
<dbReference type="Proteomes" id="UP001595848">
    <property type="component" value="Unassembled WGS sequence"/>
</dbReference>
<keyword evidence="4 9" id="KW-0548">Nucleotidyltransferase</keyword>
<evidence type="ECO:0000256" key="2">
    <source>
        <dbReference type="ARBA" id="ARBA00022478"/>
    </source>
</evidence>
<dbReference type="PROSITE" id="PS00717">
    <property type="entry name" value="SIGMA54_1"/>
    <property type="match status" value="1"/>
</dbReference>
<organism evidence="14 15">
    <name type="scientific">Candidimonas humi</name>
    <dbReference type="NCBI Taxonomy" id="683355"/>
    <lineage>
        <taxon>Bacteria</taxon>
        <taxon>Pseudomonadati</taxon>
        <taxon>Pseudomonadota</taxon>
        <taxon>Betaproteobacteria</taxon>
        <taxon>Burkholderiales</taxon>
        <taxon>Alcaligenaceae</taxon>
        <taxon>Candidimonas</taxon>
    </lineage>
</organism>
<dbReference type="EMBL" id="JBHSBV010000003">
    <property type="protein sequence ID" value="MFC4201474.1"/>
    <property type="molecule type" value="Genomic_DNA"/>
</dbReference>
<evidence type="ECO:0000313" key="14">
    <source>
        <dbReference type="EMBL" id="MFC4201474.1"/>
    </source>
</evidence>
<dbReference type="PANTHER" id="PTHR32248:SF4">
    <property type="entry name" value="RNA POLYMERASE SIGMA-54 FACTOR"/>
    <property type="match status" value="1"/>
</dbReference>
<evidence type="ECO:0000256" key="7">
    <source>
        <dbReference type="ARBA" id="ARBA00023125"/>
    </source>
</evidence>
<feature type="domain" description="RNA polymerase sigma factor 54 DNA-binding" evidence="12">
    <location>
        <begin position="318"/>
        <end position="472"/>
    </location>
</feature>
<feature type="compositionally biased region" description="Basic and acidic residues" evidence="11">
    <location>
        <begin position="94"/>
        <end position="104"/>
    </location>
</feature>
<evidence type="ECO:0000256" key="5">
    <source>
        <dbReference type="ARBA" id="ARBA00023015"/>
    </source>
</evidence>
<evidence type="ECO:0000259" key="13">
    <source>
        <dbReference type="Pfam" id="PF04963"/>
    </source>
</evidence>
<gene>
    <name evidence="14" type="primary">rpoN</name>
    <name evidence="14" type="ORF">ACFOY1_10965</name>
</gene>
<evidence type="ECO:0000256" key="1">
    <source>
        <dbReference type="ARBA" id="ARBA00008798"/>
    </source>
</evidence>
<dbReference type="InterPro" id="IPR007634">
    <property type="entry name" value="RNA_pol_sigma_54_DNA-bd"/>
</dbReference>
<dbReference type="Pfam" id="PF04963">
    <property type="entry name" value="Sigma54_CBD"/>
    <property type="match status" value="1"/>
</dbReference>
<dbReference type="InterPro" id="IPR000394">
    <property type="entry name" value="RNA_pol_sigma_54"/>
</dbReference>
<keyword evidence="3 9" id="KW-0808">Transferase</keyword>
<comment type="caution">
    <text evidence="14">The sequence shown here is derived from an EMBL/GenBank/DDBJ whole genome shotgun (WGS) entry which is preliminary data.</text>
</comment>
<evidence type="ECO:0000256" key="10">
    <source>
        <dbReference type="SAM" id="Coils"/>
    </source>
</evidence>
<keyword evidence="15" id="KW-1185">Reference proteome</keyword>
<sequence length="480" mass="52110">MQNIVPMQSRHSLELRNHQQLALTPQLQQSIRFLQLSALDLEAEIAQALQDNPLLERQADAEYDTDGQPQEPAGPESAAEEPRDDWANLTLPGRRSDEDGEFERPEAAAAETLAQHLLGQLGLTRAGGRDAALVSLLVDELDEDGYLQTPLEDIAACLPPELGVEPEELSTALRLLQSFDPPGVGARSLGECLVLQMDAADAGDGAQGEPEVRACARLLALHHLDLLASGNLARLRTALGCTQDTLRAAHALLQGLEPRPGRAWARNVADYVTPEVLVSKGAGGRWVARLNPSTLPRLRIDSQYERMLAQSGERGPLHEQLQQAHGLLRSVNQRFDTILRVAQAIVERQQEFFERGMQAMRPLVLRDIAEALGMHESTISRATRQKFAATPWGVLELKRFFGAALETGDGDTTSAAAVRTLIIQLVSQESGAKPLSDSQIAASLGERGVVIARRTVAKYREAAGIQPASLRKARAALESG</sequence>
<protein>
    <recommendedName>
        <fullName evidence="9">RNA polymerase sigma-54 factor</fullName>
    </recommendedName>
</protein>
<dbReference type="Pfam" id="PF04552">
    <property type="entry name" value="Sigma54_DBD"/>
    <property type="match status" value="1"/>
</dbReference>
<dbReference type="NCBIfam" id="TIGR02395">
    <property type="entry name" value="rpoN_sigma"/>
    <property type="match status" value="1"/>
</dbReference>
<evidence type="ECO:0000256" key="3">
    <source>
        <dbReference type="ARBA" id="ARBA00022679"/>
    </source>
</evidence>
<keyword evidence="5 9" id="KW-0805">Transcription regulation</keyword>
<evidence type="ECO:0000313" key="15">
    <source>
        <dbReference type="Proteomes" id="UP001595848"/>
    </source>
</evidence>
<evidence type="ECO:0000256" key="9">
    <source>
        <dbReference type="PIRNR" id="PIRNR000774"/>
    </source>
</evidence>
<evidence type="ECO:0000256" key="6">
    <source>
        <dbReference type="ARBA" id="ARBA00023082"/>
    </source>
</evidence>
<keyword evidence="8 9" id="KW-0804">Transcription</keyword>
<proteinExistence type="inferred from homology"/>
<reference evidence="15" key="1">
    <citation type="journal article" date="2019" name="Int. J. Syst. Evol. Microbiol.">
        <title>The Global Catalogue of Microorganisms (GCM) 10K type strain sequencing project: providing services to taxonomists for standard genome sequencing and annotation.</title>
        <authorList>
            <consortium name="The Broad Institute Genomics Platform"/>
            <consortium name="The Broad Institute Genome Sequencing Center for Infectious Disease"/>
            <person name="Wu L."/>
            <person name="Ma J."/>
        </authorList>
    </citation>
    <scope>NUCLEOTIDE SEQUENCE [LARGE SCALE GENOMIC DNA]</scope>
    <source>
        <strain evidence="15">LMG 24813</strain>
    </source>
</reference>
<keyword evidence="7 9" id="KW-0238">DNA-binding</keyword>
<dbReference type="RefSeq" id="WP_217963172.1">
    <property type="nucleotide sequence ID" value="NZ_JAHTBN010000002.1"/>
</dbReference>
<evidence type="ECO:0000256" key="11">
    <source>
        <dbReference type="SAM" id="MobiDB-lite"/>
    </source>
</evidence>
<dbReference type="NCBIfam" id="NF009118">
    <property type="entry name" value="PRK12469.1"/>
    <property type="match status" value="1"/>
</dbReference>
<dbReference type="InterPro" id="IPR007046">
    <property type="entry name" value="RNA_pol_sigma_54_core-bd"/>
</dbReference>
<name>A0ABV8P058_9BURK</name>
<evidence type="ECO:0000256" key="4">
    <source>
        <dbReference type="ARBA" id="ARBA00022695"/>
    </source>
</evidence>
<dbReference type="PROSITE" id="PS00718">
    <property type="entry name" value="SIGMA54_2"/>
    <property type="match status" value="1"/>
</dbReference>
<dbReference type="PANTHER" id="PTHR32248">
    <property type="entry name" value="RNA POLYMERASE SIGMA-54 FACTOR"/>
    <property type="match status" value="1"/>
</dbReference>
<accession>A0ABV8P058</accession>
<feature type="region of interest" description="Disordered" evidence="11">
    <location>
        <begin position="63"/>
        <end position="104"/>
    </location>
</feature>
<keyword evidence="6 9" id="KW-0731">Sigma factor</keyword>
<evidence type="ECO:0000259" key="12">
    <source>
        <dbReference type="Pfam" id="PF04552"/>
    </source>
</evidence>
<comment type="similarity">
    <text evidence="1 9">Belongs to the sigma-54 factor family.</text>
</comment>
<feature type="coiled-coil region" evidence="10">
    <location>
        <begin position="31"/>
        <end position="58"/>
    </location>
</feature>
<comment type="function">
    <text evidence="9">Sigma factors are initiation factors that promote the attachment of RNA polymerase to specific initiation sites and are then released.</text>
</comment>
<dbReference type="PIRSF" id="PIRSF000774">
    <property type="entry name" value="RpoN"/>
    <property type="match status" value="1"/>
</dbReference>
<evidence type="ECO:0000256" key="8">
    <source>
        <dbReference type="ARBA" id="ARBA00023163"/>
    </source>
</evidence>
<keyword evidence="2 9" id="KW-0240">DNA-directed RNA polymerase</keyword>
<dbReference type="Pfam" id="PF00309">
    <property type="entry name" value="Sigma54_AID"/>
    <property type="match status" value="1"/>
</dbReference>
<keyword evidence="10" id="KW-0175">Coiled coil</keyword>